<keyword evidence="1" id="KW-1133">Transmembrane helix</keyword>
<evidence type="ECO:0000313" key="2">
    <source>
        <dbReference type="EMBL" id="RKT00834.1"/>
    </source>
</evidence>
<gene>
    <name evidence="2" type="ORF">BCF58_0035</name>
</gene>
<feature type="transmembrane region" description="Helical" evidence="1">
    <location>
        <begin position="270"/>
        <end position="293"/>
    </location>
</feature>
<organism evidence="2 3">
    <name type="scientific">Chryseobacterium defluvii</name>
    <dbReference type="NCBI Taxonomy" id="160396"/>
    <lineage>
        <taxon>Bacteria</taxon>
        <taxon>Pseudomonadati</taxon>
        <taxon>Bacteroidota</taxon>
        <taxon>Flavobacteriia</taxon>
        <taxon>Flavobacteriales</taxon>
        <taxon>Weeksellaceae</taxon>
        <taxon>Chryseobacterium group</taxon>
        <taxon>Chryseobacterium</taxon>
    </lineage>
</organism>
<dbReference type="EMBL" id="RBXB01000001">
    <property type="protein sequence ID" value="RKT00834.1"/>
    <property type="molecule type" value="Genomic_DNA"/>
</dbReference>
<evidence type="ECO:0000256" key="1">
    <source>
        <dbReference type="SAM" id="Phobius"/>
    </source>
</evidence>
<keyword evidence="1" id="KW-0812">Transmembrane</keyword>
<keyword evidence="1" id="KW-0472">Membrane</keyword>
<reference evidence="2 3" key="1">
    <citation type="submission" date="2018-10" db="EMBL/GenBank/DDBJ databases">
        <title>Genomic Encyclopedia of Archaeal and Bacterial Type Strains, Phase II (KMG-II): from individual species to whole genera.</title>
        <authorList>
            <person name="Goeker M."/>
        </authorList>
    </citation>
    <scope>NUCLEOTIDE SEQUENCE [LARGE SCALE GENOMIC DNA]</scope>
    <source>
        <strain evidence="2 3">DSM 14219</strain>
    </source>
</reference>
<feature type="transmembrane region" description="Helical" evidence="1">
    <location>
        <begin position="337"/>
        <end position="364"/>
    </location>
</feature>
<name>A0A495SNA2_9FLAO</name>
<dbReference type="AlphaFoldDB" id="A0A495SNA2"/>
<keyword evidence="3" id="KW-1185">Reference proteome</keyword>
<evidence type="ECO:0000313" key="3">
    <source>
        <dbReference type="Proteomes" id="UP000272428"/>
    </source>
</evidence>
<comment type="caution">
    <text evidence="2">The sequence shown here is derived from an EMBL/GenBank/DDBJ whole genome shotgun (WGS) entry which is preliminary data.</text>
</comment>
<protein>
    <submittedName>
        <fullName evidence="2">Uncharacterized protein DUF3667</fullName>
    </submittedName>
</protein>
<dbReference type="Pfam" id="PF12412">
    <property type="entry name" value="DUF3667"/>
    <property type="match status" value="1"/>
</dbReference>
<dbReference type="RefSeq" id="WP_121459796.1">
    <property type="nucleotide sequence ID" value="NZ_RBXB01000001.1"/>
</dbReference>
<dbReference type="InterPro" id="IPR022134">
    <property type="entry name" value="DUF3667"/>
</dbReference>
<accession>A0A495SNA2</accession>
<feature type="transmembrane region" description="Helical" evidence="1">
    <location>
        <begin position="88"/>
        <end position="106"/>
    </location>
</feature>
<sequence length="368" mass="43571">MSHGKIREDKTCLNCGHHVEERFCPHCGQENIQPKQPFYYLFTHFIEDFTHYDGQFWKTIKYLLFRPGKLTREYLAGKRQAYVAPVKLYIFVSFITFFLPSLLVSSEEETKEQDKTHASKEIEKEKKKAQVAQFTDSLKQELSKEQLKKDKKADKDLKVTEINGNDIEIDTFGETKDGKIGVLGATNMKQFDSLYAKSINDQRVFDFMRPFAKKVFHMQEQGMNKDQIFDKFQETLVHTLPKALFVYLPIFAFFLWIFHNKKKWWFFDHGIFTLHYFSFLLLGTLILICFDWITDFLPDFSVLNLLIILIYLASLLYMSFYFFVAHHRVYESSRSASIFKGLFLFVINFIGLLIMLLILVYISFMMMH</sequence>
<dbReference type="Proteomes" id="UP000272428">
    <property type="component" value="Unassembled WGS sequence"/>
</dbReference>
<dbReference type="OrthoDB" id="675873at2"/>
<feature type="transmembrane region" description="Helical" evidence="1">
    <location>
        <begin position="305"/>
        <end position="325"/>
    </location>
</feature>
<feature type="transmembrane region" description="Helical" evidence="1">
    <location>
        <begin position="239"/>
        <end position="258"/>
    </location>
</feature>
<proteinExistence type="predicted"/>